<dbReference type="EMBL" id="JASPKZ010008719">
    <property type="protein sequence ID" value="KAJ9579064.1"/>
    <property type="molecule type" value="Genomic_DNA"/>
</dbReference>
<dbReference type="InterPro" id="IPR039800">
    <property type="entry name" value="MICU1/2/3"/>
</dbReference>
<gene>
    <name evidence="4" type="ORF">L9F63_024830</name>
</gene>
<accession>A0AAD7ZE74</accession>
<comment type="caution">
    <text evidence="4">The sequence shown here is derived from an EMBL/GenBank/DDBJ whole genome shotgun (WGS) entry which is preliminary data.</text>
</comment>
<organism evidence="4 5">
    <name type="scientific">Diploptera punctata</name>
    <name type="common">Pacific beetle cockroach</name>
    <dbReference type="NCBI Taxonomy" id="6984"/>
    <lineage>
        <taxon>Eukaryota</taxon>
        <taxon>Metazoa</taxon>
        <taxon>Ecdysozoa</taxon>
        <taxon>Arthropoda</taxon>
        <taxon>Hexapoda</taxon>
        <taxon>Insecta</taxon>
        <taxon>Pterygota</taxon>
        <taxon>Neoptera</taxon>
        <taxon>Polyneoptera</taxon>
        <taxon>Dictyoptera</taxon>
        <taxon>Blattodea</taxon>
        <taxon>Blaberoidea</taxon>
        <taxon>Blaberidae</taxon>
        <taxon>Diplopterinae</taxon>
        <taxon>Diploptera</taxon>
    </lineage>
</organism>
<proteinExistence type="predicted"/>
<protein>
    <submittedName>
        <fullName evidence="4">Uncharacterized protein</fullName>
    </submittedName>
</protein>
<dbReference type="PANTHER" id="PTHR12294">
    <property type="entry name" value="EF HAND DOMAIN FAMILY A1,A2-RELATED"/>
    <property type="match status" value="1"/>
</dbReference>
<dbReference type="GO" id="GO:0051560">
    <property type="term" value="P:mitochondrial calcium ion homeostasis"/>
    <property type="evidence" value="ECO:0007669"/>
    <property type="project" value="TreeGrafter"/>
</dbReference>
<reference evidence="4" key="1">
    <citation type="journal article" date="2023" name="IScience">
        <title>Live-bearing cockroach genome reveals convergent evolutionary mechanisms linked to viviparity in insects and beyond.</title>
        <authorList>
            <person name="Fouks B."/>
            <person name="Harrison M.C."/>
            <person name="Mikhailova A.A."/>
            <person name="Marchal E."/>
            <person name="English S."/>
            <person name="Carruthers M."/>
            <person name="Jennings E.C."/>
            <person name="Chiamaka E.L."/>
            <person name="Frigard R.A."/>
            <person name="Pippel M."/>
            <person name="Attardo G.M."/>
            <person name="Benoit J.B."/>
            <person name="Bornberg-Bauer E."/>
            <person name="Tobe S.S."/>
        </authorList>
    </citation>
    <scope>NUCLEOTIDE SEQUENCE</scope>
    <source>
        <strain evidence="4">Stay&amp;Tobe</strain>
    </source>
</reference>
<keyword evidence="5" id="KW-1185">Reference proteome</keyword>
<dbReference type="Proteomes" id="UP001233999">
    <property type="component" value="Unassembled WGS sequence"/>
</dbReference>
<name>A0AAD7ZE74_DIPPU</name>
<evidence type="ECO:0000256" key="1">
    <source>
        <dbReference type="ARBA" id="ARBA00004273"/>
    </source>
</evidence>
<dbReference type="GO" id="GO:1990246">
    <property type="term" value="C:uniplex complex"/>
    <property type="evidence" value="ECO:0007669"/>
    <property type="project" value="TreeGrafter"/>
</dbReference>
<comment type="subcellular location">
    <subcellularLocation>
        <location evidence="1">Mitochondrion inner membrane</location>
    </subcellularLocation>
</comment>
<evidence type="ECO:0000256" key="3">
    <source>
        <dbReference type="ARBA" id="ARBA00023136"/>
    </source>
</evidence>
<dbReference type="AlphaFoldDB" id="A0AAD7ZE74"/>
<dbReference type="GO" id="GO:0036444">
    <property type="term" value="P:calcium import into the mitochondrion"/>
    <property type="evidence" value="ECO:0007669"/>
    <property type="project" value="TreeGrafter"/>
</dbReference>
<dbReference type="GO" id="GO:0005509">
    <property type="term" value="F:calcium ion binding"/>
    <property type="evidence" value="ECO:0007669"/>
    <property type="project" value="InterPro"/>
</dbReference>
<feature type="non-terminal residue" evidence="4">
    <location>
        <position position="88"/>
    </location>
</feature>
<keyword evidence="2" id="KW-0677">Repeat</keyword>
<sequence length="88" mass="10490">MLLQMDDELVRAVKLTSRERRFIKFASVEYDGQLYMTPQDFLESVVEQEPRPRLKRRQLNNKDLEMIKEATPALNKGSTQMFRTLRDK</sequence>
<evidence type="ECO:0000256" key="2">
    <source>
        <dbReference type="ARBA" id="ARBA00022737"/>
    </source>
</evidence>
<reference evidence="4" key="2">
    <citation type="submission" date="2023-05" db="EMBL/GenBank/DDBJ databases">
        <authorList>
            <person name="Fouks B."/>
        </authorList>
    </citation>
    <scope>NUCLEOTIDE SEQUENCE</scope>
    <source>
        <strain evidence="4">Stay&amp;Tobe</strain>
        <tissue evidence="4">Testes</tissue>
    </source>
</reference>
<dbReference type="PANTHER" id="PTHR12294:SF13">
    <property type="entry name" value="MITOCHONDRIAL CALCIUM UPTAKE 3, ISOFORM D"/>
    <property type="match status" value="1"/>
</dbReference>
<evidence type="ECO:0000313" key="5">
    <source>
        <dbReference type="Proteomes" id="UP001233999"/>
    </source>
</evidence>
<keyword evidence="3" id="KW-0472">Membrane</keyword>
<evidence type="ECO:0000313" key="4">
    <source>
        <dbReference type="EMBL" id="KAJ9579064.1"/>
    </source>
</evidence>